<keyword evidence="3" id="KW-1185">Reference proteome</keyword>
<dbReference type="AlphaFoldDB" id="A0AAD7I940"/>
<protein>
    <recommendedName>
        <fullName evidence="4">Secreted protein</fullName>
    </recommendedName>
</protein>
<evidence type="ECO:0000256" key="1">
    <source>
        <dbReference type="SAM" id="SignalP"/>
    </source>
</evidence>
<evidence type="ECO:0000313" key="3">
    <source>
        <dbReference type="Proteomes" id="UP001215280"/>
    </source>
</evidence>
<feature type="chain" id="PRO_5042018146" description="Secreted protein" evidence="1">
    <location>
        <begin position="18"/>
        <end position="81"/>
    </location>
</feature>
<reference evidence="2" key="1">
    <citation type="submission" date="2023-03" db="EMBL/GenBank/DDBJ databases">
        <title>Massive genome expansion in bonnet fungi (Mycena s.s.) driven by repeated elements and novel gene families across ecological guilds.</title>
        <authorList>
            <consortium name="Lawrence Berkeley National Laboratory"/>
            <person name="Harder C.B."/>
            <person name="Miyauchi S."/>
            <person name="Viragh M."/>
            <person name="Kuo A."/>
            <person name="Thoen E."/>
            <person name="Andreopoulos B."/>
            <person name="Lu D."/>
            <person name="Skrede I."/>
            <person name="Drula E."/>
            <person name="Henrissat B."/>
            <person name="Morin E."/>
            <person name="Kohler A."/>
            <person name="Barry K."/>
            <person name="LaButti K."/>
            <person name="Morin E."/>
            <person name="Salamov A."/>
            <person name="Lipzen A."/>
            <person name="Mereny Z."/>
            <person name="Hegedus B."/>
            <person name="Baldrian P."/>
            <person name="Stursova M."/>
            <person name="Weitz H."/>
            <person name="Taylor A."/>
            <person name="Grigoriev I.V."/>
            <person name="Nagy L.G."/>
            <person name="Martin F."/>
            <person name="Kauserud H."/>
        </authorList>
    </citation>
    <scope>NUCLEOTIDE SEQUENCE</scope>
    <source>
        <strain evidence="2">CBHHK188m</strain>
    </source>
</reference>
<accession>A0AAD7I940</accession>
<evidence type="ECO:0000313" key="2">
    <source>
        <dbReference type="EMBL" id="KAJ7737823.1"/>
    </source>
</evidence>
<evidence type="ECO:0008006" key="4">
    <source>
        <dbReference type="Google" id="ProtNLM"/>
    </source>
</evidence>
<comment type="caution">
    <text evidence="2">The sequence shown here is derived from an EMBL/GenBank/DDBJ whole genome shotgun (WGS) entry which is preliminary data.</text>
</comment>
<dbReference type="EMBL" id="JARJLG010000141">
    <property type="protein sequence ID" value="KAJ7737823.1"/>
    <property type="molecule type" value="Genomic_DNA"/>
</dbReference>
<name>A0AAD7I940_9AGAR</name>
<organism evidence="2 3">
    <name type="scientific">Mycena maculata</name>
    <dbReference type="NCBI Taxonomy" id="230809"/>
    <lineage>
        <taxon>Eukaryota</taxon>
        <taxon>Fungi</taxon>
        <taxon>Dikarya</taxon>
        <taxon>Basidiomycota</taxon>
        <taxon>Agaricomycotina</taxon>
        <taxon>Agaricomycetes</taxon>
        <taxon>Agaricomycetidae</taxon>
        <taxon>Agaricales</taxon>
        <taxon>Marasmiineae</taxon>
        <taxon>Mycenaceae</taxon>
        <taxon>Mycena</taxon>
    </lineage>
</organism>
<gene>
    <name evidence="2" type="ORF">DFH07DRAFT_93487</name>
</gene>
<keyword evidence="1" id="KW-0732">Signal</keyword>
<dbReference type="Proteomes" id="UP001215280">
    <property type="component" value="Unassembled WGS sequence"/>
</dbReference>
<feature type="signal peptide" evidence="1">
    <location>
        <begin position="1"/>
        <end position="17"/>
    </location>
</feature>
<proteinExistence type="predicted"/>
<sequence length="81" mass="8997">MQTACLAALMGPVPVCSFPAAACLTSSRLTDSVFCRVCSYTTSSWSEVSQDFEFVWTGSRLIRSAWRRIGYVLTIDLRLPI</sequence>